<accession>A0ABN2W587</accession>
<organism evidence="4 5">
    <name type="scientific">Kitasatospora saccharophila</name>
    <dbReference type="NCBI Taxonomy" id="407973"/>
    <lineage>
        <taxon>Bacteria</taxon>
        <taxon>Bacillati</taxon>
        <taxon>Actinomycetota</taxon>
        <taxon>Actinomycetes</taxon>
        <taxon>Kitasatosporales</taxon>
        <taxon>Streptomycetaceae</taxon>
        <taxon>Kitasatospora</taxon>
    </lineage>
</organism>
<protein>
    <submittedName>
        <fullName evidence="4">SPFH domain-containing protein</fullName>
    </submittedName>
</protein>
<dbReference type="Proteomes" id="UP001500897">
    <property type="component" value="Unassembled WGS sequence"/>
</dbReference>
<dbReference type="PANTHER" id="PTHR43446:SF1">
    <property type="entry name" value="BAND 7 DOMAIN-CONTAINING PROTEIN"/>
    <property type="match status" value="1"/>
</dbReference>
<reference evidence="4 5" key="1">
    <citation type="journal article" date="2019" name="Int. J. Syst. Evol. Microbiol.">
        <title>The Global Catalogue of Microorganisms (GCM) 10K type strain sequencing project: providing services to taxonomists for standard genome sequencing and annotation.</title>
        <authorList>
            <consortium name="The Broad Institute Genomics Platform"/>
            <consortium name="The Broad Institute Genome Sequencing Center for Infectious Disease"/>
            <person name="Wu L."/>
            <person name="Ma J."/>
        </authorList>
    </citation>
    <scope>NUCLEOTIDE SEQUENCE [LARGE SCALE GENOMIC DNA]</scope>
    <source>
        <strain evidence="4 5">JCM 14559</strain>
    </source>
</reference>
<dbReference type="Pfam" id="PF01145">
    <property type="entry name" value="Band_7"/>
    <property type="match status" value="1"/>
</dbReference>
<proteinExistence type="predicted"/>
<comment type="caution">
    <text evidence="4">The sequence shown here is derived from an EMBL/GenBank/DDBJ whole genome shotgun (WGS) entry which is preliminary data.</text>
</comment>
<name>A0ABN2W587_9ACTN</name>
<evidence type="ECO:0000259" key="3">
    <source>
        <dbReference type="Pfam" id="PF01145"/>
    </source>
</evidence>
<sequence length="455" mass="47700">MDVTRDSSPRPNSRPPAAPEPPVGATQLTKAVAKAVTKPLITAAPAEDALDRGPATQPIPVVGAAAEAVALLPVGADEPSAFPPGPRGTVEPDSTQTAAPAPAAPGLRRLSAATAQRQAAHPTVADAATHRRPPRADQSLRERRAFALPGWLPLLVLLAGTAGALLVLARAGALPDLPGVPDLRGAAARASGRAEVGDGTLAAVSGIGLAVLAALGGLLSNPGGETRVLTRWGRYRGTVRRTGLLWVNPMLRRHRVDVRLRHWRSEPVRVTDRAGTPLVVRLLIVWRVKDTARVTLGIADHETYLREQVQAVLTRTASLLPCDSNSAPGPALRDGQWFADELTRALAAETAPAGVEVYSVQPLALDYAPEVAESMRRRRLADLDAGLRTVLVDDAVEAAALAVRRLERATAHELDDSARSALMEQLLVAFVAPAGVTASVPAPAARPNRKEGKPA</sequence>
<keyword evidence="5" id="KW-1185">Reference proteome</keyword>
<evidence type="ECO:0000313" key="4">
    <source>
        <dbReference type="EMBL" id="GAA2083334.1"/>
    </source>
</evidence>
<dbReference type="PANTHER" id="PTHR43446">
    <property type="entry name" value="MEMBRANE PROTEIN-RELATED"/>
    <property type="match status" value="1"/>
</dbReference>
<evidence type="ECO:0000256" key="2">
    <source>
        <dbReference type="SAM" id="Phobius"/>
    </source>
</evidence>
<dbReference type="Gene3D" id="3.30.479.30">
    <property type="entry name" value="Band 7 domain"/>
    <property type="match status" value="1"/>
</dbReference>
<dbReference type="SUPFAM" id="SSF117892">
    <property type="entry name" value="Band 7/SPFH domain"/>
    <property type="match status" value="1"/>
</dbReference>
<dbReference type="InterPro" id="IPR036013">
    <property type="entry name" value="Band_7/SPFH_dom_sf"/>
</dbReference>
<keyword evidence="2" id="KW-0812">Transmembrane</keyword>
<dbReference type="CDD" id="cd03402">
    <property type="entry name" value="SPFH_like_u2"/>
    <property type="match status" value="1"/>
</dbReference>
<dbReference type="EMBL" id="BAAANS010000001">
    <property type="protein sequence ID" value="GAA2083334.1"/>
    <property type="molecule type" value="Genomic_DNA"/>
</dbReference>
<feature type="region of interest" description="Disordered" evidence="1">
    <location>
        <begin position="76"/>
        <end position="138"/>
    </location>
</feature>
<keyword evidence="2" id="KW-0472">Membrane</keyword>
<dbReference type="InterPro" id="IPR001107">
    <property type="entry name" value="Band_7"/>
</dbReference>
<feature type="transmembrane region" description="Helical" evidence="2">
    <location>
        <begin position="201"/>
        <end position="219"/>
    </location>
</feature>
<evidence type="ECO:0000256" key="1">
    <source>
        <dbReference type="SAM" id="MobiDB-lite"/>
    </source>
</evidence>
<feature type="transmembrane region" description="Helical" evidence="2">
    <location>
        <begin position="145"/>
        <end position="169"/>
    </location>
</feature>
<feature type="domain" description="Band 7" evidence="3">
    <location>
        <begin position="224"/>
        <end position="393"/>
    </location>
</feature>
<evidence type="ECO:0000313" key="5">
    <source>
        <dbReference type="Proteomes" id="UP001500897"/>
    </source>
</evidence>
<feature type="compositionally biased region" description="Pro residues" evidence="1">
    <location>
        <begin position="12"/>
        <end position="22"/>
    </location>
</feature>
<dbReference type="RefSeq" id="WP_344549656.1">
    <property type="nucleotide sequence ID" value="NZ_BAAANS010000001.1"/>
</dbReference>
<feature type="region of interest" description="Disordered" evidence="1">
    <location>
        <begin position="1"/>
        <end position="26"/>
    </location>
</feature>
<gene>
    <name evidence="4" type="ORF">GCM10009759_01380</name>
</gene>
<keyword evidence="2" id="KW-1133">Transmembrane helix</keyword>